<feature type="signal peptide" evidence="3">
    <location>
        <begin position="1"/>
        <end position="39"/>
    </location>
</feature>
<keyword evidence="2" id="KW-0812">Transmembrane</keyword>
<dbReference type="RefSeq" id="WP_172829414.1">
    <property type="nucleotide sequence ID" value="NZ_LT629711.1"/>
</dbReference>
<dbReference type="STRING" id="443156.SAMN04489867_3062"/>
<evidence type="ECO:0000313" key="5">
    <source>
        <dbReference type="Proteomes" id="UP000199077"/>
    </source>
</evidence>
<dbReference type="EMBL" id="LT629711">
    <property type="protein sequence ID" value="SDP59551.1"/>
    <property type="molecule type" value="Genomic_DNA"/>
</dbReference>
<accession>A0A1H0U078</accession>
<protein>
    <submittedName>
        <fullName evidence="4">Uncharacterized protein</fullName>
    </submittedName>
</protein>
<reference evidence="5" key="1">
    <citation type="submission" date="2016-10" db="EMBL/GenBank/DDBJ databases">
        <authorList>
            <person name="Varghese N."/>
            <person name="Submissions S."/>
        </authorList>
    </citation>
    <scope>NUCLEOTIDE SEQUENCE [LARGE SCALE GENOMIC DNA]</scope>
    <source>
        <strain evidence="5">DSM 22329</strain>
    </source>
</reference>
<organism evidence="4 5">
    <name type="scientific">Pedococcus dokdonensis</name>
    <dbReference type="NCBI Taxonomy" id="443156"/>
    <lineage>
        <taxon>Bacteria</taxon>
        <taxon>Bacillati</taxon>
        <taxon>Actinomycetota</taxon>
        <taxon>Actinomycetes</taxon>
        <taxon>Micrococcales</taxon>
        <taxon>Intrasporangiaceae</taxon>
        <taxon>Pedococcus</taxon>
    </lineage>
</organism>
<dbReference type="Gene3D" id="2.60.40.10">
    <property type="entry name" value="Immunoglobulins"/>
    <property type="match status" value="1"/>
</dbReference>
<proteinExistence type="predicted"/>
<dbReference type="InterPro" id="IPR013783">
    <property type="entry name" value="Ig-like_fold"/>
</dbReference>
<dbReference type="Proteomes" id="UP000199077">
    <property type="component" value="Chromosome I"/>
</dbReference>
<dbReference type="GO" id="GO:0005975">
    <property type="term" value="P:carbohydrate metabolic process"/>
    <property type="evidence" value="ECO:0007669"/>
    <property type="project" value="UniProtKB-ARBA"/>
</dbReference>
<feature type="region of interest" description="Disordered" evidence="1">
    <location>
        <begin position="294"/>
        <end position="318"/>
    </location>
</feature>
<dbReference type="SUPFAM" id="SSF117074">
    <property type="entry name" value="Hypothetical protein PA1324"/>
    <property type="match status" value="1"/>
</dbReference>
<feature type="compositionally biased region" description="Polar residues" evidence="1">
    <location>
        <begin position="307"/>
        <end position="318"/>
    </location>
</feature>
<evidence type="ECO:0000256" key="2">
    <source>
        <dbReference type="SAM" id="Phobius"/>
    </source>
</evidence>
<sequence>MSSRPATRRRLPAAPVRILSGIALAAVTAVMLTSAPAGAATPGAISGTVFEDVAGTASASTANGIAGVSVSLWSDSDGDGVLGAGDTLVTTTTTAANGSYTFTGTTTGAQYFVTSAAPTRNAAGTTGMVGEQTYASSNATALGAPGAVRASCVRGTPTPVATTLAASGPCYGGRAPASADVPTSATGARTVTAVTQSSAGVDNVNFGFSFNVVTNTNDTGQGSVRQMMANSEVYPGGNTMRFVPAVAPTDSSGAGSWWTVHLVDSTSNGSTQVTLPIVTQDLVLDGTAHSNVDGSTVVDTAPGTVVDPNTSVGTGSDTVGSIPRPELVLSLENARLVNTAVGGWVTISCRSASADLTLNGISFVKGANGDPNLGSYSQVESSCRLTATNNVFGATPDGAPSTDTVNTNLLVNSGTYSHGAYAIDHNYFTRGSYGLVVRPGSPTVAGTYQADHNYATGLTQAAYSIEGDHWTLSENYATDSRFGILVGTTAAQVGANLVTNNTVTDSTNGASVSSGNIRIRSSANTVSENVSTGATGTTPASGFGVGVDASATGNEITRNEFGGNAANAIDLDRDGVSLNSPDTAGSCTAAATSGANNNIARALIVAVTIDGSGTLDIGGVLCDDASTYRVEVYGVGGPSTGDIGTDGLRAGEGTSYLGAISGVTGGTFTGTFSGTGLAPGDLVSVIVIRTATGGVGAVGDTSEFSPTLVPLEVPAFPIAGHLGHGPMGWLTAAMLLALVLTLSHARARRASAPVGPAAAR</sequence>
<feature type="transmembrane region" description="Helical" evidence="2">
    <location>
        <begin position="727"/>
        <end position="745"/>
    </location>
</feature>
<evidence type="ECO:0000256" key="1">
    <source>
        <dbReference type="SAM" id="MobiDB-lite"/>
    </source>
</evidence>
<keyword evidence="2" id="KW-0472">Membrane</keyword>
<name>A0A1H0U078_9MICO</name>
<keyword evidence="2" id="KW-1133">Transmembrane helix</keyword>
<dbReference type="SMART" id="SM00710">
    <property type="entry name" value="PbH1"/>
    <property type="match status" value="5"/>
</dbReference>
<evidence type="ECO:0000256" key="3">
    <source>
        <dbReference type="SAM" id="SignalP"/>
    </source>
</evidence>
<dbReference type="AlphaFoldDB" id="A0A1H0U078"/>
<keyword evidence="5" id="KW-1185">Reference proteome</keyword>
<evidence type="ECO:0000313" key="4">
    <source>
        <dbReference type="EMBL" id="SDP59551.1"/>
    </source>
</evidence>
<keyword evidence="3" id="KW-0732">Signal</keyword>
<feature type="chain" id="PRO_5009251939" evidence="3">
    <location>
        <begin position="40"/>
        <end position="760"/>
    </location>
</feature>
<gene>
    <name evidence="4" type="ORF">SAMN04489867_3062</name>
</gene>
<dbReference type="InterPro" id="IPR006626">
    <property type="entry name" value="PbH1"/>
</dbReference>